<evidence type="ECO:0000259" key="3">
    <source>
        <dbReference type="PROSITE" id="PS50102"/>
    </source>
</evidence>
<dbReference type="GO" id="GO:0003723">
    <property type="term" value="F:RNA binding"/>
    <property type="evidence" value="ECO:0007669"/>
    <property type="project" value="UniProtKB-UniRule"/>
</dbReference>
<evidence type="ECO:0000256" key="1">
    <source>
        <dbReference type="PROSITE-ProRule" id="PRU00176"/>
    </source>
</evidence>
<name>A0A7J7NB54_9MAGN</name>
<accession>A0A7J7NB54</accession>
<dbReference type="Gene3D" id="3.30.70.330">
    <property type="match status" value="1"/>
</dbReference>
<evidence type="ECO:0000313" key="4">
    <source>
        <dbReference type="EMBL" id="KAF6164323.1"/>
    </source>
</evidence>
<feature type="region of interest" description="Disordered" evidence="2">
    <location>
        <begin position="1"/>
        <end position="40"/>
    </location>
</feature>
<dbReference type="InterPro" id="IPR035979">
    <property type="entry name" value="RBD_domain_sf"/>
</dbReference>
<dbReference type="Proteomes" id="UP000541444">
    <property type="component" value="Unassembled WGS sequence"/>
</dbReference>
<keyword evidence="1" id="KW-0694">RNA-binding</keyword>
<dbReference type="CDD" id="cd00590">
    <property type="entry name" value="RRM_SF"/>
    <property type="match status" value="1"/>
</dbReference>
<comment type="caution">
    <text evidence="4">The sequence shown here is derived from an EMBL/GenBank/DDBJ whole genome shotgun (WGS) entry which is preliminary data.</text>
</comment>
<protein>
    <recommendedName>
        <fullName evidence="3">RRM domain-containing protein</fullName>
    </recommendedName>
</protein>
<dbReference type="OrthoDB" id="1908804at2759"/>
<organism evidence="4 5">
    <name type="scientific">Kingdonia uniflora</name>
    <dbReference type="NCBI Taxonomy" id="39325"/>
    <lineage>
        <taxon>Eukaryota</taxon>
        <taxon>Viridiplantae</taxon>
        <taxon>Streptophyta</taxon>
        <taxon>Embryophyta</taxon>
        <taxon>Tracheophyta</taxon>
        <taxon>Spermatophyta</taxon>
        <taxon>Magnoliopsida</taxon>
        <taxon>Ranunculales</taxon>
        <taxon>Circaeasteraceae</taxon>
        <taxon>Kingdonia</taxon>
    </lineage>
</organism>
<evidence type="ECO:0000313" key="5">
    <source>
        <dbReference type="Proteomes" id="UP000541444"/>
    </source>
</evidence>
<dbReference type="SUPFAM" id="SSF54928">
    <property type="entry name" value="RNA-binding domain, RBD"/>
    <property type="match status" value="1"/>
</dbReference>
<keyword evidence="5" id="KW-1185">Reference proteome</keyword>
<reference evidence="4 5" key="1">
    <citation type="journal article" date="2020" name="IScience">
        <title>Genome Sequencing of the Endangered Kingdonia uniflora (Circaeasteraceae, Ranunculales) Reveals Potential Mechanisms of Evolutionary Specialization.</title>
        <authorList>
            <person name="Sun Y."/>
            <person name="Deng T."/>
            <person name="Zhang A."/>
            <person name="Moore M.J."/>
            <person name="Landis J.B."/>
            <person name="Lin N."/>
            <person name="Zhang H."/>
            <person name="Zhang X."/>
            <person name="Huang J."/>
            <person name="Zhang X."/>
            <person name="Sun H."/>
            <person name="Wang H."/>
        </authorList>
    </citation>
    <scope>NUCLEOTIDE SEQUENCE [LARGE SCALE GENOMIC DNA]</scope>
    <source>
        <strain evidence="4">TB1705</strain>
        <tissue evidence="4">Leaf</tissue>
    </source>
</reference>
<dbReference type="PROSITE" id="PS50102">
    <property type="entry name" value="RRM"/>
    <property type="match status" value="1"/>
</dbReference>
<sequence length="177" mass="19995">MTRKRDNSYFFSSQSLPKRSHFTKPEEPHVDDDEANKPTKPTSAMVEVTNLTHNCSVLNLKSRFEIYGCVSRLRVDRGIGYITFRSKNSAESAIIDSSNPFLGIFVDDRKVQVSWPNNSIPQWIEGIRLSSKLLRPEIPLSKRGRGNKLGGTAPVSPKNVFDMPLKGREIIAYDDLL</sequence>
<dbReference type="InterPro" id="IPR000504">
    <property type="entry name" value="RRM_dom"/>
</dbReference>
<proteinExistence type="predicted"/>
<dbReference type="AlphaFoldDB" id="A0A7J7NB54"/>
<evidence type="ECO:0000256" key="2">
    <source>
        <dbReference type="SAM" id="MobiDB-lite"/>
    </source>
</evidence>
<dbReference type="InterPro" id="IPR012677">
    <property type="entry name" value="Nucleotide-bd_a/b_plait_sf"/>
</dbReference>
<feature type="domain" description="RRM" evidence="3">
    <location>
        <begin position="44"/>
        <end position="118"/>
    </location>
</feature>
<dbReference type="Pfam" id="PF00076">
    <property type="entry name" value="RRM_1"/>
    <property type="match status" value="1"/>
</dbReference>
<dbReference type="EMBL" id="JACGCM010000933">
    <property type="protein sequence ID" value="KAF6164323.1"/>
    <property type="molecule type" value="Genomic_DNA"/>
</dbReference>
<gene>
    <name evidence="4" type="ORF">GIB67_029206</name>
</gene>